<evidence type="ECO:0000256" key="3">
    <source>
        <dbReference type="SAM" id="SignalP"/>
    </source>
</evidence>
<dbReference type="Gene3D" id="3.40.50.1110">
    <property type="entry name" value="SGNH hydrolase"/>
    <property type="match status" value="1"/>
</dbReference>
<dbReference type="GO" id="GO:0004806">
    <property type="term" value="F:triacylglycerol lipase activity"/>
    <property type="evidence" value="ECO:0007669"/>
    <property type="project" value="TreeGrafter"/>
</dbReference>
<evidence type="ECO:0000259" key="4">
    <source>
        <dbReference type="Pfam" id="PF13472"/>
    </source>
</evidence>
<keyword evidence="2" id="KW-1015">Disulfide bond</keyword>
<dbReference type="PANTHER" id="PTHR37981">
    <property type="entry name" value="LIPASE 2"/>
    <property type="match status" value="1"/>
</dbReference>
<keyword evidence="6" id="KW-1185">Reference proteome</keyword>
<dbReference type="CDD" id="cd01823">
    <property type="entry name" value="SEST_like"/>
    <property type="match status" value="1"/>
</dbReference>
<comment type="caution">
    <text evidence="5">The sequence shown here is derived from an EMBL/GenBank/DDBJ whole genome shotgun (WGS) entry which is preliminary data.</text>
</comment>
<proteinExistence type="predicted"/>
<feature type="domain" description="SGNH hydrolase-type esterase" evidence="4">
    <location>
        <begin position="42"/>
        <end position="267"/>
    </location>
</feature>
<feature type="disulfide bond" evidence="2">
    <location>
        <begin position="60"/>
        <end position="85"/>
    </location>
</feature>
<feature type="disulfide bond" evidence="2">
    <location>
        <begin position="132"/>
        <end position="138"/>
    </location>
</feature>
<dbReference type="STRING" id="1121927.GOHSU_19_00140"/>
<evidence type="ECO:0000313" key="6">
    <source>
        <dbReference type="Proteomes" id="UP000053405"/>
    </source>
</evidence>
<dbReference type="SUPFAM" id="SSF52266">
    <property type="entry name" value="SGNH hydrolase"/>
    <property type="match status" value="1"/>
</dbReference>
<feature type="active site" description="Nucleophile" evidence="1">
    <location>
        <position position="45"/>
    </location>
</feature>
<evidence type="ECO:0000313" key="5">
    <source>
        <dbReference type="EMBL" id="GAC57410.1"/>
    </source>
</evidence>
<dbReference type="InterPro" id="IPR036514">
    <property type="entry name" value="SGNH_hydro_sf"/>
</dbReference>
<reference evidence="5 6" key="1">
    <citation type="submission" date="2012-12" db="EMBL/GenBank/DDBJ databases">
        <title>Whole genome shotgun sequence of Gordonia hirsuta NBRC 16056.</title>
        <authorList>
            <person name="Isaki-Nakamura S."/>
            <person name="Hosoyama A."/>
            <person name="Tsuchikane K."/>
            <person name="Katsumata H."/>
            <person name="Baba S."/>
            <person name="Yamazaki S."/>
            <person name="Fujita N."/>
        </authorList>
    </citation>
    <scope>NUCLEOTIDE SEQUENCE [LARGE SCALE GENOMIC DNA]</scope>
    <source>
        <strain evidence="5 6">NBRC 16056</strain>
    </source>
</reference>
<dbReference type="InterPro" id="IPR013830">
    <property type="entry name" value="SGNH_hydro"/>
</dbReference>
<dbReference type="PANTHER" id="PTHR37981:SF1">
    <property type="entry name" value="SGNH HYDROLASE-TYPE ESTERASE DOMAIN-CONTAINING PROTEIN"/>
    <property type="match status" value="1"/>
</dbReference>
<dbReference type="InterPro" id="IPR037460">
    <property type="entry name" value="SEST-like"/>
</dbReference>
<evidence type="ECO:0000256" key="2">
    <source>
        <dbReference type="PIRSR" id="PIRSR637460-2"/>
    </source>
</evidence>
<feature type="chain" id="PRO_5003980245" evidence="3">
    <location>
        <begin position="29"/>
        <end position="280"/>
    </location>
</feature>
<feature type="signal peptide" evidence="3">
    <location>
        <begin position="1"/>
        <end position="28"/>
    </location>
</feature>
<gene>
    <name evidence="5" type="ORF">GOHSU_19_00140</name>
</gene>
<protein>
    <submittedName>
        <fullName evidence="5">Putative esterase</fullName>
    </submittedName>
</protein>
<name>L7L8D6_9ACTN</name>
<dbReference type="Pfam" id="PF13472">
    <property type="entry name" value="Lipase_GDSL_2"/>
    <property type="match status" value="1"/>
</dbReference>
<keyword evidence="3" id="KW-0732">Signal</keyword>
<feature type="active site" evidence="1">
    <location>
        <position position="260"/>
    </location>
</feature>
<dbReference type="eggNOG" id="COG2755">
    <property type="taxonomic scope" value="Bacteria"/>
</dbReference>
<dbReference type="AlphaFoldDB" id="L7L8D6"/>
<organism evidence="5 6">
    <name type="scientific">Gordonia hirsuta DSM 44140 = NBRC 16056</name>
    <dbReference type="NCBI Taxonomy" id="1121927"/>
    <lineage>
        <taxon>Bacteria</taxon>
        <taxon>Bacillati</taxon>
        <taxon>Actinomycetota</taxon>
        <taxon>Actinomycetes</taxon>
        <taxon>Mycobacteriales</taxon>
        <taxon>Gordoniaceae</taxon>
        <taxon>Gordonia</taxon>
    </lineage>
</organism>
<dbReference type="GO" id="GO:0019433">
    <property type="term" value="P:triglyceride catabolic process"/>
    <property type="evidence" value="ECO:0007669"/>
    <property type="project" value="TreeGrafter"/>
</dbReference>
<dbReference type="Proteomes" id="UP000053405">
    <property type="component" value="Unassembled WGS sequence"/>
</dbReference>
<dbReference type="EMBL" id="BANT01000019">
    <property type="protein sequence ID" value="GAC57410.1"/>
    <property type="molecule type" value="Genomic_DNA"/>
</dbReference>
<sequence length="280" mass="29123">MMRRVGLAFSAAISALLLVVSIGPPAAAMPDPAPRGAEYVSLGDSFVAVGSLSTATARACSQAPDNVGRLVAARIPGVGFGDWACGGADTADLTTVTDRGPQVRGLGPDTRFVSISIGGNDESLFLELMRNCLIGITCTPAVRAQAQAKVNRLGTKLDNAYAAVRKAAPNAHVVVLGYLMIAPRNPAGCFLEASAGRQNAVFARGIQEQLNRQIARAAARVGFTMLNEKQPDGHTMCGADGQRWVALTGVLPGENGIPVHPTLAGRQYTAKLIADAFMRG</sequence>
<feature type="disulfide bond" evidence="2">
    <location>
        <begin position="189"/>
        <end position="237"/>
    </location>
</feature>
<evidence type="ECO:0000256" key="1">
    <source>
        <dbReference type="PIRSR" id="PIRSR637460-1"/>
    </source>
</evidence>
<accession>L7L8D6</accession>